<evidence type="ECO:0000313" key="2">
    <source>
        <dbReference type="EMBL" id="GAA4092525.1"/>
    </source>
</evidence>
<accession>A0ABP7WNM3</accession>
<keyword evidence="1" id="KW-0472">Membrane</keyword>
<dbReference type="Proteomes" id="UP001500841">
    <property type="component" value="Unassembled WGS sequence"/>
</dbReference>
<dbReference type="EMBL" id="BAABCV010000004">
    <property type="protein sequence ID" value="GAA4092525.1"/>
    <property type="molecule type" value="Genomic_DNA"/>
</dbReference>
<comment type="caution">
    <text evidence="2">The sequence shown here is derived from an EMBL/GenBank/DDBJ whole genome shotgun (WGS) entry which is preliminary data.</text>
</comment>
<dbReference type="RefSeq" id="WP_345102108.1">
    <property type="nucleotide sequence ID" value="NZ_BAABCV010000004.1"/>
</dbReference>
<evidence type="ECO:0000313" key="3">
    <source>
        <dbReference type="Proteomes" id="UP001500841"/>
    </source>
</evidence>
<evidence type="ECO:0000256" key="1">
    <source>
        <dbReference type="SAM" id="Phobius"/>
    </source>
</evidence>
<keyword evidence="1" id="KW-0812">Transmembrane</keyword>
<name>A0ABP7WNM3_9SPHI</name>
<feature type="transmembrane region" description="Helical" evidence="1">
    <location>
        <begin position="22"/>
        <end position="50"/>
    </location>
</feature>
<keyword evidence="1" id="KW-1133">Transmembrane helix</keyword>
<reference evidence="3" key="1">
    <citation type="journal article" date="2019" name="Int. J. Syst. Evol. Microbiol.">
        <title>The Global Catalogue of Microorganisms (GCM) 10K type strain sequencing project: providing services to taxonomists for standard genome sequencing and annotation.</title>
        <authorList>
            <consortium name="The Broad Institute Genomics Platform"/>
            <consortium name="The Broad Institute Genome Sequencing Center for Infectious Disease"/>
            <person name="Wu L."/>
            <person name="Ma J."/>
        </authorList>
    </citation>
    <scope>NUCLEOTIDE SEQUENCE [LARGE SCALE GENOMIC DNA]</scope>
    <source>
        <strain evidence="3">JCM 17085</strain>
    </source>
</reference>
<sequence>MAQHSHHETTNRSSSTPLTEDWWAVILGLGIVILAYVSYLSGSGISWIAVAPSKWVNFSQLAEQFQKNGVRYLGLLGVLLVLFTTVTSFIGQKPKQFIPAFIFIFVVSAIVYTLGSWDQAGKYTLEPPLVALALGLFLSNVVKLRDGLTRVSVWNFILNWASFY</sequence>
<feature type="transmembrane region" description="Helical" evidence="1">
    <location>
        <begin position="97"/>
        <end position="117"/>
    </location>
</feature>
<feature type="transmembrane region" description="Helical" evidence="1">
    <location>
        <begin position="70"/>
        <end position="90"/>
    </location>
</feature>
<keyword evidence="3" id="KW-1185">Reference proteome</keyword>
<evidence type="ECO:0008006" key="4">
    <source>
        <dbReference type="Google" id="ProtNLM"/>
    </source>
</evidence>
<protein>
    <recommendedName>
        <fullName evidence="4">Sulfate exporter family transporter</fullName>
    </recommendedName>
</protein>
<organism evidence="2 3">
    <name type="scientific">Mucilaginibacter panaciglaebae</name>
    <dbReference type="NCBI Taxonomy" id="502331"/>
    <lineage>
        <taxon>Bacteria</taxon>
        <taxon>Pseudomonadati</taxon>
        <taxon>Bacteroidota</taxon>
        <taxon>Sphingobacteriia</taxon>
        <taxon>Sphingobacteriales</taxon>
        <taxon>Sphingobacteriaceae</taxon>
        <taxon>Mucilaginibacter</taxon>
    </lineage>
</organism>
<proteinExistence type="predicted"/>
<gene>
    <name evidence="2" type="ORF">GCM10022392_13520</name>
</gene>